<dbReference type="SUPFAM" id="SSF159594">
    <property type="entry name" value="XCC0632-like"/>
    <property type="match status" value="1"/>
</dbReference>
<evidence type="ECO:0000259" key="2">
    <source>
        <dbReference type="Pfam" id="PF03886"/>
    </source>
</evidence>
<evidence type="ECO:0000313" key="3">
    <source>
        <dbReference type="EMBL" id="EJF88819.1"/>
    </source>
</evidence>
<dbReference type="Gene3D" id="3.40.50.10610">
    <property type="entry name" value="ABC-type transport auxiliary lipoprotein component"/>
    <property type="match status" value="1"/>
</dbReference>
<feature type="chain" id="PRO_5003738287" description="ABC-type transport auxiliary lipoprotein component domain-containing protein" evidence="1">
    <location>
        <begin position="26"/>
        <end position="201"/>
    </location>
</feature>
<feature type="signal peptide" evidence="1">
    <location>
        <begin position="1"/>
        <end position="25"/>
    </location>
</feature>
<evidence type="ECO:0000256" key="1">
    <source>
        <dbReference type="SAM" id="SignalP"/>
    </source>
</evidence>
<reference evidence="3 4" key="1">
    <citation type="submission" date="2012-03" db="EMBL/GenBank/DDBJ databases">
        <title>The Genome Sequence of Bartonella tamiae Th239.</title>
        <authorList>
            <consortium name="The Broad Institute Genome Sequencing Platform"/>
            <consortium name="The Broad Institute Genome Sequencing Center for Infectious Disease"/>
            <person name="Feldgarden M."/>
            <person name="Kirby J."/>
            <person name="Kosoy M."/>
            <person name="Birtles R."/>
            <person name="Probert W.S."/>
            <person name="Chiaraviglio L."/>
            <person name="Young S.K."/>
            <person name="Zeng Q."/>
            <person name="Gargeya S."/>
            <person name="Fitzgerald M."/>
            <person name="Haas B."/>
            <person name="Abouelleil A."/>
            <person name="Alvarado L."/>
            <person name="Arachchi H.M."/>
            <person name="Berlin A."/>
            <person name="Chapman S.B."/>
            <person name="Gearin G."/>
            <person name="Goldberg J."/>
            <person name="Griggs A."/>
            <person name="Gujja S."/>
            <person name="Hansen M."/>
            <person name="Heiman D."/>
            <person name="Howarth C."/>
            <person name="Larimer J."/>
            <person name="Lui A."/>
            <person name="MacDonald P.J.P."/>
            <person name="McCowen C."/>
            <person name="Montmayeur A."/>
            <person name="Murphy C."/>
            <person name="Neiman D."/>
            <person name="Pearson M."/>
            <person name="Priest M."/>
            <person name="Roberts A."/>
            <person name="Saif S."/>
            <person name="Shea T."/>
            <person name="Sisk P."/>
            <person name="Stolte C."/>
            <person name="Sykes S."/>
            <person name="Wortman J."/>
            <person name="Nusbaum C."/>
            <person name="Birren B."/>
        </authorList>
    </citation>
    <scope>NUCLEOTIDE SEQUENCE [LARGE SCALE GENOMIC DNA]</scope>
    <source>
        <strain evidence="3 4">Th239</strain>
    </source>
</reference>
<dbReference type="AlphaFoldDB" id="J0QZY6"/>
<dbReference type="PROSITE" id="PS51257">
    <property type="entry name" value="PROKAR_LIPOPROTEIN"/>
    <property type="match status" value="1"/>
</dbReference>
<gene>
    <name evidence="3" type="ORF">ME5_01370</name>
</gene>
<dbReference type="RefSeq" id="WP_008039691.1">
    <property type="nucleotide sequence ID" value="NZ_JH725147.1"/>
</dbReference>
<proteinExistence type="predicted"/>
<dbReference type="PATRIC" id="fig|1094558.3.peg.1471"/>
<comment type="caution">
    <text evidence="3">The sequence shown here is derived from an EMBL/GenBank/DDBJ whole genome shotgun (WGS) entry which is preliminary data.</text>
</comment>
<dbReference type="OrthoDB" id="9808689at2"/>
<accession>J0QZY6</accession>
<dbReference type="STRING" id="1094558.ME5_01370"/>
<name>J0QZY6_9HYPH</name>
<dbReference type="HOGENOM" id="CLU_093163_1_0_5"/>
<keyword evidence="1" id="KW-0732">Signal</keyword>
<dbReference type="InterPro" id="IPR005586">
    <property type="entry name" value="ABC_trans_aux"/>
</dbReference>
<dbReference type="Proteomes" id="UP000008952">
    <property type="component" value="Unassembled WGS sequence"/>
</dbReference>
<sequence length="201" mass="22008">MKTTKTIALVKFALFTLISTGFVSACSSPPRDTFDLTVNRFTAPTNKTHKNIQILIAKPDAVKALDGQDIVIRQGGAIAYLKKAQWSDRLPNLIQARLVQAFDNSNQFGGVGRPGDGLAINYQILTDIRSFDVEVGNNQKIANIEISIKIMDDRNGNIRASRIFRSQSGVIGVENNQYAHALDTAFSALTIDIVNWVTSAL</sequence>
<dbReference type="eggNOG" id="COG3218">
    <property type="taxonomic scope" value="Bacteria"/>
</dbReference>
<evidence type="ECO:0000313" key="4">
    <source>
        <dbReference type="Proteomes" id="UP000008952"/>
    </source>
</evidence>
<keyword evidence="4" id="KW-1185">Reference proteome</keyword>
<dbReference type="Pfam" id="PF03886">
    <property type="entry name" value="ABC_trans_aux"/>
    <property type="match status" value="1"/>
</dbReference>
<feature type="domain" description="ABC-type transport auxiliary lipoprotein component" evidence="2">
    <location>
        <begin position="42"/>
        <end position="193"/>
    </location>
</feature>
<dbReference type="EMBL" id="AIMB01000008">
    <property type="protein sequence ID" value="EJF88819.1"/>
    <property type="molecule type" value="Genomic_DNA"/>
</dbReference>
<protein>
    <recommendedName>
        <fullName evidence="2">ABC-type transport auxiliary lipoprotein component domain-containing protein</fullName>
    </recommendedName>
</protein>
<organism evidence="3 4">
    <name type="scientific">Bartonella tamiae Th239</name>
    <dbReference type="NCBI Taxonomy" id="1094558"/>
    <lineage>
        <taxon>Bacteria</taxon>
        <taxon>Pseudomonadati</taxon>
        <taxon>Pseudomonadota</taxon>
        <taxon>Alphaproteobacteria</taxon>
        <taxon>Hyphomicrobiales</taxon>
        <taxon>Bartonellaceae</taxon>
        <taxon>Bartonella</taxon>
    </lineage>
</organism>